<dbReference type="InterPro" id="IPR000477">
    <property type="entry name" value="RT_dom"/>
</dbReference>
<sequence length="176" mass="19804">MTGILGSDSTRLVLGLEEPWQSHAHDGCSLDLRTITKSPHPLSGGVLIFGGSPDRDLGSRRPTESTLEAELENNNGATYQRLVDKIFRPQSGRNVELYLHDMLVKSKEARNHVADLEEIFVVLRKYRLKLNPEKYHPQFKAAEQASFSPLLRDKTWSSPSNLVSRPLTLKQNTKPC</sequence>
<dbReference type="EMBL" id="JACGWM010001508">
    <property type="protein sequence ID" value="KAL0292438.1"/>
    <property type="molecule type" value="Genomic_DNA"/>
</dbReference>
<organism evidence="2">
    <name type="scientific">Sesamum calycinum</name>
    <dbReference type="NCBI Taxonomy" id="2727403"/>
    <lineage>
        <taxon>Eukaryota</taxon>
        <taxon>Viridiplantae</taxon>
        <taxon>Streptophyta</taxon>
        <taxon>Embryophyta</taxon>
        <taxon>Tracheophyta</taxon>
        <taxon>Spermatophyta</taxon>
        <taxon>Magnoliopsida</taxon>
        <taxon>eudicotyledons</taxon>
        <taxon>Gunneridae</taxon>
        <taxon>Pentapetalae</taxon>
        <taxon>asterids</taxon>
        <taxon>lamiids</taxon>
        <taxon>Lamiales</taxon>
        <taxon>Pedaliaceae</taxon>
        <taxon>Sesamum</taxon>
    </lineage>
</organism>
<dbReference type="PANTHER" id="PTHR24559:SF430">
    <property type="entry name" value="RNA-DIRECTED DNA POLYMERASE"/>
    <property type="match status" value="1"/>
</dbReference>
<reference evidence="2" key="2">
    <citation type="journal article" date="2024" name="Plant">
        <title>Genomic evolution and insights into agronomic trait innovations of Sesamum species.</title>
        <authorList>
            <person name="Miao H."/>
            <person name="Wang L."/>
            <person name="Qu L."/>
            <person name="Liu H."/>
            <person name="Sun Y."/>
            <person name="Le M."/>
            <person name="Wang Q."/>
            <person name="Wei S."/>
            <person name="Zheng Y."/>
            <person name="Lin W."/>
            <person name="Duan Y."/>
            <person name="Cao H."/>
            <person name="Xiong S."/>
            <person name="Wang X."/>
            <person name="Wei L."/>
            <person name="Li C."/>
            <person name="Ma Q."/>
            <person name="Ju M."/>
            <person name="Zhao R."/>
            <person name="Li G."/>
            <person name="Mu C."/>
            <person name="Tian Q."/>
            <person name="Mei H."/>
            <person name="Zhang T."/>
            <person name="Gao T."/>
            <person name="Zhang H."/>
        </authorList>
    </citation>
    <scope>NUCLEOTIDE SEQUENCE</scope>
    <source>
        <strain evidence="2">KEN8</strain>
    </source>
</reference>
<evidence type="ECO:0000313" key="2">
    <source>
        <dbReference type="EMBL" id="KAL0292438.1"/>
    </source>
</evidence>
<comment type="caution">
    <text evidence="2">The sequence shown here is derived from an EMBL/GenBank/DDBJ whole genome shotgun (WGS) entry which is preliminary data.</text>
</comment>
<dbReference type="AlphaFoldDB" id="A0AAW2JDZ3"/>
<dbReference type="InterPro" id="IPR043128">
    <property type="entry name" value="Rev_trsase/Diguanyl_cyclase"/>
</dbReference>
<dbReference type="Gene3D" id="3.30.70.270">
    <property type="match status" value="1"/>
</dbReference>
<dbReference type="Pfam" id="PF00078">
    <property type="entry name" value="RVT_1"/>
    <property type="match status" value="1"/>
</dbReference>
<dbReference type="SUPFAM" id="SSF56672">
    <property type="entry name" value="DNA/RNA polymerases"/>
    <property type="match status" value="1"/>
</dbReference>
<name>A0AAW2JDZ3_9LAMI</name>
<gene>
    <name evidence="2" type="ORF">Scaly_2591100</name>
</gene>
<proteinExistence type="predicted"/>
<dbReference type="InterPro" id="IPR053134">
    <property type="entry name" value="RNA-dir_DNA_polymerase"/>
</dbReference>
<evidence type="ECO:0000259" key="1">
    <source>
        <dbReference type="Pfam" id="PF00078"/>
    </source>
</evidence>
<reference evidence="2" key="1">
    <citation type="submission" date="2020-06" db="EMBL/GenBank/DDBJ databases">
        <authorList>
            <person name="Li T."/>
            <person name="Hu X."/>
            <person name="Zhang T."/>
            <person name="Song X."/>
            <person name="Zhang H."/>
            <person name="Dai N."/>
            <person name="Sheng W."/>
            <person name="Hou X."/>
            <person name="Wei L."/>
        </authorList>
    </citation>
    <scope>NUCLEOTIDE SEQUENCE</scope>
    <source>
        <strain evidence="2">KEN8</strain>
        <tissue evidence="2">Leaf</tissue>
    </source>
</reference>
<dbReference type="PANTHER" id="PTHR24559">
    <property type="entry name" value="TRANSPOSON TY3-I GAG-POL POLYPROTEIN"/>
    <property type="match status" value="1"/>
</dbReference>
<protein>
    <recommendedName>
        <fullName evidence="1">Reverse transcriptase domain-containing protein</fullName>
    </recommendedName>
</protein>
<accession>A0AAW2JDZ3</accession>
<feature type="domain" description="Reverse transcriptase" evidence="1">
    <location>
        <begin position="76"/>
        <end position="136"/>
    </location>
</feature>
<dbReference type="InterPro" id="IPR043502">
    <property type="entry name" value="DNA/RNA_pol_sf"/>
</dbReference>